<evidence type="ECO:0000313" key="1">
    <source>
        <dbReference type="EMBL" id="KKK58984.1"/>
    </source>
</evidence>
<dbReference type="EMBL" id="LAZR01063704">
    <property type="protein sequence ID" value="KKK58984.1"/>
    <property type="molecule type" value="Genomic_DNA"/>
</dbReference>
<feature type="non-terminal residue" evidence="1">
    <location>
        <position position="1"/>
    </location>
</feature>
<proteinExistence type="predicted"/>
<protein>
    <submittedName>
        <fullName evidence="1">Uncharacterized protein</fullName>
    </submittedName>
</protein>
<name>A0A0F8YY67_9ZZZZ</name>
<organism evidence="1">
    <name type="scientific">marine sediment metagenome</name>
    <dbReference type="NCBI Taxonomy" id="412755"/>
    <lineage>
        <taxon>unclassified sequences</taxon>
        <taxon>metagenomes</taxon>
        <taxon>ecological metagenomes</taxon>
    </lineage>
</organism>
<reference evidence="1" key="1">
    <citation type="journal article" date="2015" name="Nature">
        <title>Complex archaea that bridge the gap between prokaryotes and eukaryotes.</title>
        <authorList>
            <person name="Spang A."/>
            <person name="Saw J.H."/>
            <person name="Jorgensen S.L."/>
            <person name="Zaremba-Niedzwiedzka K."/>
            <person name="Martijn J."/>
            <person name="Lind A.E."/>
            <person name="van Eijk R."/>
            <person name="Schleper C."/>
            <person name="Guy L."/>
            <person name="Ettema T.J."/>
        </authorList>
    </citation>
    <scope>NUCLEOTIDE SEQUENCE</scope>
</reference>
<comment type="caution">
    <text evidence="1">The sequence shown here is derived from an EMBL/GenBank/DDBJ whole genome shotgun (WGS) entry which is preliminary data.</text>
</comment>
<accession>A0A0F8YY67</accession>
<gene>
    <name evidence="1" type="ORF">LCGC14_3038940</name>
</gene>
<sequence>ATEEKEGNEGHRELLKKTQNIFLKKFPRTNLVSVGQAGQIYLSL</sequence>
<dbReference type="AlphaFoldDB" id="A0A0F8YY67"/>